<dbReference type="RefSeq" id="WP_013181426.1">
    <property type="nucleotide sequence ID" value="NZ_LVEB01000008.1"/>
</dbReference>
<dbReference type="Gene3D" id="3.40.50.1820">
    <property type="entry name" value="alpha/beta hydrolase"/>
    <property type="match status" value="1"/>
</dbReference>
<proteinExistence type="predicted"/>
<dbReference type="InterPro" id="IPR029058">
    <property type="entry name" value="AB_hydrolase_fold"/>
</dbReference>
<dbReference type="KEGG" id="wch:wcw_0324"/>
<feature type="transmembrane region" description="Helical" evidence="1">
    <location>
        <begin position="100"/>
        <end position="120"/>
    </location>
</feature>
<dbReference type="PANTHER" id="PTHR37946:SF1">
    <property type="entry name" value="SLL1969 PROTEIN"/>
    <property type="match status" value="1"/>
</dbReference>
<keyword evidence="4" id="KW-1185">Reference proteome</keyword>
<protein>
    <submittedName>
        <fullName evidence="3">Putative membrane protein</fullName>
    </submittedName>
</protein>
<evidence type="ECO:0000313" key="4">
    <source>
        <dbReference type="Proteomes" id="UP000001505"/>
    </source>
</evidence>
<dbReference type="Proteomes" id="UP000001505">
    <property type="component" value="Chromosome"/>
</dbReference>
<dbReference type="AlphaFoldDB" id="D6YU87"/>
<feature type="transmembrane region" description="Helical" evidence="1">
    <location>
        <begin position="66"/>
        <end position="88"/>
    </location>
</feature>
<keyword evidence="1" id="KW-0472">Membrane</keyword>
<organism evidence="3 4">
    <name type="scientific">Waddlia chondrophila (strain ATCC VR-1470 / WSU 86-1044)</name>
    <dbReference type="NCBI Taxonomy" id="716544"/>
    <lineage>
        <taxon>Bacteria</taxon>
        <taxon>Pseudomonadati</taxon>
        <taxon>Chlamydiota</taxon>
        <taxon>Chlamydiia</taxon>
        <taxon>Parachlamydiales</taxon>
        <taxon>Waddliaceae</taxon>
        <taxon>Waddlia</taxon>
    </lineage>
</organism>
<keyword evidence="1" id="KW-1133">Transmembrane helix</keyword>
<dbReference type="EMBL" id="CP001928">
    <property type="protein sequence ID" value="ADI37698.1"/>
    <property type="molecule type" value="Genomic_DNA"/>
</dbReference>
<gene>
    <name evidence="3" type="ordered locus">wcw_0324</name>
</gene>
<sequence>MMTQPTGHFLPLEDPDPKERGDFSVHEPAIGIEKVCKIAFHVLTALAVLATASVIIATVFTGTLPLAVLIVSSTALAILLTAQAVNLVKPFLPQKVQHGINVIQATVVDLFALLALAFMFPMKQSWFDPQTGDPGQTPILLVHGYLHNSSGWVYHRHHYKKAGFTNVFTVDLGHPFHSIEAYSHAVRKKVEEIREKTGRSDIRLIGHSMGGVVSAHYALHHAEEDGVEVKDLITLGSPLMGTRVGRIGVGKCAKQMCFGSDYISDLSNRLKESTIPHFHQGSKADIVILPHRSSFNDCRDKDTLVYSDLGHGSFLFSDRVVRANIHRLSSE</sequence>
<evidence type="ECO:0000256" key="1">
    <source>
        <dbReference type="SAM" id="Phobius"/>
    </source>
</evidence>
<dbReference type="InterPro" id="IPR000073">
    <property type="entry name" value="AB_hydrolase_1"/>
</dbReference>
<accession>D6YU87</accession>
<dbReference type="HOGENOM" id="CLU_839229_0_0_0"/>
<keyword evidence="1" id="KW-0812">Transmembrane</keyword>
<feature type="domain" description="AB hydrolase-1" evidence="2">
    <location>
        <begin position="139"/>
        <end position="228"/>
    </location>
</feature>
<reference evidence="3 4" key="1">
    <citation type="journal article" date="2010" name="PLoS ONE">
        <title>The Waddlia genome: a window into chlamydial biology.</title>
        <authorList>
            <person name="Bertelli C."/>
            <person name="Collyn F."/>
            <person name="Croxatto A."/>
            <person name="Ruckert C."/>
            <person name="Polkinghorne A."/>
            <person name="Kebbi-Beghdadi C."/>
            <person name="Goesmann A."/>
            <person name="Vaughan L."/>
            <person name="Greub G."/>
        </authorList>
    </citation>
    <scope>NUCLEOTIDE SEQUENCE [LARGE SCALE GENOMIC DNA]</scope>
    <source>
        <strain evidence="4">ATCC VR-1470 / WSU 86-1044</strain>
    </source>
</reference>
<dbReference type="OrthoDB" id="340998at2"/>
<dbReference type="PANTHER" id="PTHR37946">
    <property type="entry name" value="SLL1969 PROTEIN"/>
    <property type="match status" value="1"/>
</dbReference>
<feature type="transmembrane region" description="Helical" evidence="1">
    <location>
        <begin position="38"/>
        <end position="60"/>
    </location>
</feature>
<dbReference type="SUPFAM" id="SSF53474">
    <property type="entry name" value="alpha/beta-Hydrolases"/>
    <property type="match status" value="1"/>
</dbReference>
<dbReference type="eggNOG" id="COG1075">
    <property type="taxonomic scope" value="Bacteria"/>
</dbReference>
<dbReference type="STRING" id="716544.wcw_0324"/>
<evidence type="ECO:0000259" key="2">
    <source>
        <dbReference type="Pfam" id="PF12697"/>
    </source>
</evidence>
<evidence type="ECO:0000313" key="3">
    <source>
        <dbReference type="EMBL" id="ADI37698.1"/>
    </source>
</evidence>
<name>D6YU87_WADCW</name>
<dbReference type="Pfam" id="PF12697">
    <property type="entry name" value="Abhydrolase_6"/>
    <property type="match status" value="1"/>
</dbReference>